<dbReference type="KEGG" id="ptq:P700755_000352"/>
<dbReference type="InterPro" id="IPR025411">
    <property type="entry name" value="DUF4136"/>
</dbReference>
<dbReference type="Gene3D" id="3.30.160.670">
    <property type="match status" value="1"/>
</dbReference>
<dbReference type="OrthoDB" id="1430233at2"/>
<proteinExistence type="predicted"/>
<keyword evidence="4" id="KW-1185">Reference proteome</keyword>
<dbReference type="HOGENOM" id="CLU_113282_3_1_10"/>
<dbReference type="PROSITE" id="PS51257">
    <property type="entry name" value="PROKAR_LIPOPROTEIN"/>
    <property type="match status" value="1"/>
</dbReference>
<dbReference type="EMBL" id="CP003879">
    <property type="protein sequence ID" value="AFU67383.1"/>
    <property type="molecule type" value="Genomic_DNA"/>
</dbReference>
<feature type="chain" id="PRO_5003877565" description="DUF4136 domain-containing protein" evidence="1">
    <location>
        <begin position="20"/>
        <end position="172"/>
    </location>
</feature>
<feature type="signal peptide" evidence="1">
    <location>
        <begin position="1"/>
        <end position="19"/>
    </location>
</feature>
<evidence type="ECO:0000259" key="2">
    <source>
        <dbReference type="Pfam" id="PF13590"/>
    </source>
</evidence>
<organism evidence="3 4">
    <name type="scientific">Psychroflexus torquis (strain ATCC 700755 / CIP 106069 / ACAM 623)</name>
    <dbReference type="NCBI Taxonomy" id="313595"/>
    <lineage>
        <taxon>Bacteria</taxon>
        <taxon>Pseudomonadati</taxon>
        <taxon>Bacteroidota</taxon>
        <taxon>Flavobacteriia</taxon>
        <taxon>Flavobacteriales</taxon>
        <taxon>Flavobacteriaceae</taxon>
        <taxon>Psychroflexus</taxon>
    </lineage>
</organism>
<dbReference type="eggNOG" id="ENOG5031G7J">
    <property type="taxonomic scope" value="Bacteria"/>
</dbReference>
<feature type="domain" description="DUF4136" evidence="2">
    <location>
        <begin position="22"/>
        <end position="168"/>
    </location>
</feature>
<evidence type="ECO:0000256" key="1">
    <source>
        <dbReference type="SAM" id="SignalP"/>
    </source>
</evidence>
<sequence>MRVSFSLLLIILLMISCNAPKVFTDYAAETNFEEYKNFNFYAIENSGLSPLDEDRVYVTLVDSLVGKGFEEKLIPDFKINFFAEVFNQTSNSNFGIGIGGYAGGIGTTVSPQNSKRTIALTVEFADGLTNSLFWQGVVEARFKENLKGKAREKFIQSLVSEILQKYPPESEK</sequence>
<accession>K4IBU1</accession>
<protein>
    <recommendedName>
        <fullName evidence="2">DUF4136 domain-containing protein</fullName>
    </recommendedName>
</protein>
<reference evidence="3" key="1">
    <citation type="submission" date="2006-03" db="EMBL/GenBank/DDBJ databases">
        <authorList>
            <person name="Bowman J."/>
            <person name="Ferriera S."/>
            <person name="Johnson J."/>
            <person name="Kravitz S."/>
            <person name="Halpern A."/>
            <person name="Remington K."/>
            <person name="Beeson K."/>
            <person name="Tran B."/>
            <person name="Rogers Y.-H."/>
            <person name="Friedman R."/>
            <person name="Venter J.C."/>
        </authorList>
    </citation>
    <scope>NUCLEOTIDE SEQUENCE [LARGE SCALE GENOMIC DNA]</scope>
    <source>
        <strain evidence="3">ATCC 700755</strain>
    </source>
</reference>
<dbReference type="STRING" id="313595.P700755_000352"/>
<reference evidence="3" key="2">
    <citation type="submission" date="2012-09" db="EMBL/GenBank/DDBJ databases">
        <title>The complete sequence of Psychroflexus torquis an extreme psychrophile from sea-ice that is stimulated by light.</title>
        <authorList>
            <person name="Feng S."/>
            <person name="Powell S.M."/>
            <person name="Bowman J.P."/>
        </authorList>
    </citation>
    <scope>NUCLEOTIDE SEQUENCE [LARGE SCALE GENOMIC DNA]</scope>
    <source>
        <strain evidence="3">ATCC 700755</strain>
    </source>
</reference>
<name>K4IBU1_PSYTT</name>
<gene>
    <name evidence="3" type="ordered locus">P700755_000352</name>
</gene>
<dbReference type="RefSeq" id="WP_015023001.1">
    <property type="nucleotide sequence ID" value="NC_018721.1"/>
</dbReference>
<evidence type="ECO:0000313" key="3">
    <source>
        <dbReference type="EMBL" id="AFU67383.1"/>
    </source>
</evidence>
<dbReference type="AlphaFoldDB" id="K4IBU1"/>
<dbReference type="Proteomes" id="UP000008514">
    <property type="component" value="Chromosome"/>
</dbReference>
<dbReference type="Pfam" id="PF13590">
    <property type="entry name" value="DUF4136"/>
    <property type="match status" value="1"/>
</dbReference>
<evidence type="ECO:0000313" key="4">
    <source>
        <dbReference type="Proteomes" id="UP000008514"/>
    </source>
</evidence>
<keyword evidence="1" id="KW-0732">Signal</keyword>